<feature type="signal peptide" evidence="1">
    <location>
        <begin position="1"/>
        <end position="23"/>
    </location>
</feature>
<evidence type="ECO:0000313" key="3">
    <source>
        <dbReference type="Proteomes" id="UP000318878"/>
    </source>
</evidence>
<dbReference type="AlphaFoldDB" id="A0A5C5V7U5"/>
<dbReference type="EMBL" id="SJPF01000002">
    <property type="protein sequence ID" value="TWT34596.1"/>
    <property type="molecule type" value="Genomic_DNA"/>
</dbReference>
<protein>
    <submittedName>
        <fullName evidence="2">Uncharacterized protein</fullName>
    </submittedName>
</protein>
<name>A0A5C5V7U5_9BACT</name>
<comment type="caution">
    <text evidence="2">The sequence shown here is derived from an EMBL/GenBank/DDBJ whole genome shotgun (WGS) entry which is preliminary data.</text>
</comment>
<feature type="chain" id="PRO_5022694148" evidence="1">
    <location>
        <begin position="24"/>
        <end position="507"/>
    </location>
</feature>
<dbReference type="OrthoDB" id="232833at2"/>
<evidence type="ECO:0000256" key="1">
    <source>
        <dbReference type="SAM" id="SignalP"/>
    </source>
</evidence>
<evidence type="ECO:0000313" key="2">
    <source>
        <dbReference type="EMBL" id="TWT34596.1"/>
    </source>
</evidence>
<keyword evidence="1" id="KW-0732">Signal</keyword>
<proteinExistence type="predicted"/>
<keyword evidence="3" id="KW-1185">Reference proteome</keyword>
<gene>
    <name evidence="2" type="ORF">Enr8_20080</name>
</gene>
<accession>A0A5C5V7U5</accession>
<sequence length="507" mass="56370" precursor="true">MRTRLTTWAAFALVLLAAAPALAAKGILHLKVVDAETKAPLAARMHLINPRGKRQRISGVPNLGDHFSFIGELNLELAPGRYTFELETGPEYKSRSGYFELKSGDEDNQTLDMHRYVDMAKDGWWAGDLFIAREERDVETLMLAEGLHVTVNHAWDNKQNAYEGKPIDDPLATFGNDRAWWKLGGRDERAGGRMIVANANSPLPVQSAKPEFPATLRYLQELKGNANVHRAVDAAAWDLPLWVASGVVDSVVIAGPELERNGVSKIAPPGSRPADRLLYPGAHGKARWAQKIYFHLLNCGLRIPPSAASGSGASDNPPGYNRVYVHLDQPFSYDAWWRGLAAGHVVVTNGPMLRPMVEDKMPGDVFTAAAGQTLEIDLALNLGTRGKISYLEVIKNGEVVEEVSLIDYAKNQGHLPKLRFEESGWFCIRAVEELPETYRFGLTGPFYVQIGDQPRISKASAKFFYDWVFERAGKLDLTDSDQRNEVLDLHRQGRDFWQAIYQKANAP</sequence>
<dbReference type="RefSeq" id="WP_146430970.1">
    <property type="nucleotide sequence ID" value="NZ_SJPF01000002.1"/>
</dbReference>
<reference evidence="2 3" key="1">
    <citation type="submission" date="2019-02" db="EMBL/GenBank/DDBJ databases">
        <title>Deep-cultivation of Planctomycetes and their phenomic and genomic characterization uncovers novel biology.</title>
        <authorList>
            <person name="Wiegand S."/>
            <person name="Jogler M."/>
            <person name="Boedeker C."/>
            <person name="Pinto D."/>
            <person name="Vollmers J."/>
            <person name="Rivas-Marin E."/>
            <person name="Kohn T."/>
            <person name="Peeters S.H."/>
            <person name="Heuer A."/>
            <person name="Rast P."/>
            <person name="Oberbeckmann S."/>
            <person name="Bunk B."/>
            <person name="Jeske O."/>
            <person name="Meyerdierks A."/>
            <person name="Storesund J.E."/>
            <person name="Kallscheuer N."/>
            <person name="Luecker S."/>
            <person name="Lage O.M."/>
            <person name="Pohl T."/>
            <person name="Merkel B.J."/>
            <person name="Hornburger P."/>
            <person name="Mueller R.-W."/>
            <person name="Bruemmer F."/>
            <person name="Labrenz M."/>
            <person name="Spormann A.M."/>
            <person name="Op Den Camp H."/>
            <person name="Overmann J."/>
            <person name="Amann R."/>
            <person name="Jetten M.S.M."/>
            <person name="Mascher T."/>
            <person name="Medema M.H."/>
            <person name="Devos D.P."/>
            <person name="Kaster A.-K."/>
            <person name="Ovreas L."/>
            <person name="Rohde M."/>
            <person name="Galperin M.Y."/>
            <person name="Jogler C."/>
        </authorList>
    </citation>
    <scope>NUCLEOTIDE SEQUENCE [LARGE SCALE GENOMIC DNA]</scope>
    <source>
        <strain evidence="2 3">Enr8</strain>
    </source>
</reference>
<dbReference type="Proteomes" id="UP000318878">
    <property type="component" value="Unassembled WGS sequence"/>
</dbReference>
<organism evidence="2 3">
    <name type="scientific">Blastopirellula retiformator</name>
    <dbReference type="NCBI Taxonomy" id="2527970"/>
    <lineage>
        <taxon>Bacteria</taxon>
        <taxon>Pseudomonadati</taxon>
        <taxon>Planctomycetota</taxon>
        <taxon>Planctomycetia</taxon>
        <taxon>Pirellulales</taxon>
        <taxon>Pirellulaceae</taxon>
        <taxon>Blastopirellula</taxon>
    </lineage>
</organism>
<dbReference type="NCBIfam" id="NF038032">
    <property type="entry name" value="CehA_McbA_metalo"/>
    <property type="match status" value="1"/>
</dbReference>